<dbReference type="Pfam" id="PF16916">
    <property type="entry name" value="ZT_dimer"/>
    <property type="match status" value="1"/>
</dbReference>
<evidence type="ECO:0000256" key="5">
    <source>
        <dbReference type="ARBA" id="ARBA00022989"/>
    </source>
</evidence>
<evidence type="ECO:0000313" key="11">
    <source>
        <dbReference type="Proteomes" id="UP000254912"/>
    </source>
</evidence>
<evidence type="ECO:0000259" key="9">
    <source>
        <dbReference type="Pfam" id="PF16916"/>
    </source>
</evidence>
<feature type="domain" description="Cation efflux protein cytoplasmic" evidence="9">
    <location>
        <begin position="218"/>
        <end position="288"/>
    </location>
</feature>
<dbReference type="InterPro" id="IPR027469">
    <property type="entry name" value="Cation_efflux_TMD_sf"/>
</dbReference>
<dbReference type="GeneID" id="94545757"/>
<keyword evidence="7" id="KW-0472">Membrane</keyword>
<accession>A0A288Q5Z4</accession>
<dbReference type="InterPro" id="IPR002524">
    <property type="entry name" value="Cation_efflux"/>
</dbReference>
<sequence length="306" mass="34452">MAEQKHAHTHEVQFTDGKRYLGATLLNVLISISELVGGLLSGSLALISDSIHNFTDSLSIIVAGIAQKISGNKQNQRNTFGYWRAQIIAAFVNSVFLIIVTMMLIYESIQGFFDPHPIQGTVMLIVAVIGLLANLFTAFLLKPEGDNLNRKAAFLHIVADALSSVGVIFAAVMINLFNWVWVDPVITLLVALYMLKEAWPVLKQATQILMQSNVVLNLDEVRSFVQTYPQVKGCHHFHAWQVDEKRVMLSFHVTLQDMLLSDAELIIRDMQQNLAKKFDVHHVTIQPEVDHADMQMIADYDWNEEQ</sequence>
<feature type="domain" description="Cation efflux protein transmembrane" evidence="8">
    <location>
        <begin position="23"/>
        <end position="210"/>
    </location>
</feature>
<dbReference type="NCBIfam" id="TIGR01297">
    <property type="entry name" value="CDF"/>
    <property type="match status" value="1"/>
</dbReference>
<dbReference type="GO" id="GO:0005886">
    <property type="term" value="C:plasma membrane"/>
    <property type="evidence" value="ECO:0007669"/>
    <property type="project" value="TreeGrafter"/>
</dbReference>
<keyword evidence="6" id="KW-0406">Ion transport</keyword>
<dbReference type="PANTHER" id="PTHR11562">
    <property type="entry name" value="CATION EFFLUX PROTEIN/ ZINC TRANSPORTER"/>
    <property type="match status" value="1"/>
</dbReference>
<evidence type="ECO:0000256" key="4">
    <source>
        <dbReference type="ARBA" id="ARBA00022692"/>
    </source>
</evidence>
<evidence type="ECO:0000256" key="2">
    <source>
        <dbReference type="ARBA" id="ARBA00008873"/>
    </source>
</evidence>
<keyword evidence="4" id="KW-0812">Transmembrane</keyword>
<evidence type="ECO:0000256" key="1">
    <source>
        <dbReference type="ARBA" id="ARBA00004141"/>
    </source>
</evidence>
<dbReference type="Proteomes" id="UP000254912">
    <property type="component" value="Unassembled WGS sequence"/>
</dbReference>
<gene>
    <name evidence="10" type="ORF">DFP99_0181</name>
</gene>
<dbReference type="AlphaFoldDB" id="A0A288Q5Z4"/>
<dbReference type="Pfam" id="PF01545">
    <property type="entry name" value="Cation_efflux"/>
    <property type="match status" value="1"/>
</dbReference>
<dbReference type="InterPro" id="IPR058533">
    <property type="entry name" value="Cation_efflux_TM"/>
</dbReference>
<comment type="subcellular location">
    <subcellularLocation>
        <location evidence="1">Membrane</location>
        <topology evidence="1">Multi-pass membrane protein</topology>
    </subcellularLocation>
</comment>
<dbReference type="Gene3D" id="1.20.1510.10">
    <property type="entry name" value="Cation efflux protein transmembrane domain"/>
    <property type="match status" value="1"/>
</dbReference>
<dbReference type="SUPFAM" id="SSF160240">
    <property type="entry name" value="Cation efflux protein cytoplasmic domain-like"/>
    <property type="match status" value="1"/>
</dbReference>
<dbReference type="SUPFAM" id="SSF161111">
    <property type="entry name" value="Cation efflux protein transmembrane domain-like"/>
    <property type="match status" value="1"/>
</dbReference>
<dbReference type="EMBL" id="QRAS01000001">
    <property type="protein sequence ID" value="RDL11763.1"/>
    <property type="molecule type" value="Genomic_DNA"/>
</dbReference>
<keyword evidence="11" id="KW-1185">Reference proteome</keyword>
<comment type="similarity">
    <text evidence="2">Belongs to the cation diffusion facilitator (CDF) transporter (TC 2.A.4) family. SLC30A subfamily.</text>
</comment>
<reference evidence="10 11" key="1">
    <citation type="submission" date="2018-07" db="EMBL/GenBank/DDBJ databases">
        <title>Genomic Encyclopedia of Type Strains, Phase III (KMG-III): the genomes of soil and plant-associated and newly described type strains.</title>
        <authorList>
            <person name="Whitman W."/>
        </authorList>
    </citation>
    <scope>NUCLEOTIDE SEQUENCE [LARGE SCALE GENOMIC DNA]</scope>
    <source>
        <strain evidence="10 11">CECT 7031</strain>
    </source>
</reference>
<dbReference type="GO" id="GO:0005385">
    <property type="term" value="F:zinc ion transmembrane transporter activity"/>
    <property type="evidence" value="ECO:0007669"/>
    <property type="project" value="TreeGrafter"/>
</dbReference>
<dbReference type="PANTHER" id="PTHR11562:SF17">
    <property type="entry name" value="RE54080P-RELATED"/>
    <property type="match status" value="1"/>
</dbReference>
<dbReference type="RefSeq" id="WP_070229835.1">
    <property type="nucleotide sequence ID" value="NZ_BJYO01000002.1"/>
</dbReference>
<evidence type="ECO:0000256" key="3">
    <source>
        <dbReference type="ARBA" id="ARBA00022448"/>
    </source>
</evidence>
<keyword evidence="3" id="KW-0813">Transport</keyword>
<evidence type="ECO:0000256" key="7">
    <source>
        <dbReference type="ARBA" id="ARBA00023136"/>
    </source>
</evidence>
<dbReference type="InterPro" id="IPR036837">
    <property type="entry name" value="Cation_efflux_CTD_sf"/>
</dbReference>
<protein>
    <submittedName>
        <fullName evidence="10">Cobalt-zinc-cadmium efflux system protein</fullName>
    </submittedName>
</protein>
<dbReference type="KEGG" id="wso:WSWS_00552"/>
<dbReference type="Gene3D" id="3.30.70.1350">
    <property type="entry name" value="Cation efflux protein, cytoplasmic domain"/>
    <property type="match status" value="1"/>
</dbReference>
<keyword evidence="5" id="KW-1133">Transmembrane helix</keyword>
<dbReference type="InterPro" id="IPR050681">
    <property type="entry name" value="CDF/SLC30A"/>
</dbReference>
<name>A0A288Q5Z4_9LACO</name>
<dbReference type="InterPro" id="IPR027470">
    <property type="entry name" value="Cation_efflux_CTD"/>
</dbReference>
<organism evidence="10 11">
    <name type="scientific">Weissella soli</name>
    <dbReference type="NCBI Taxonomy" id="155866"/>
    <lineage>
        <taxon>Bacteria</taxon>
        <taxon>Bacillati</taxon>
        <taxon>Bacillota</taxon>
        <taxon>Bacilli</taxon>
        <taxon>Lactobacillales</taxon>
        <taxon>Lactobacillaceae</taxon>
        <taxon>Weissella</taxon>
    </lineage>
</organism>
<evidence type="ECO:0000259" key="8">
    <source>
        <dbReference type="Pfam" id="PF01545"/>
    </source>
</evidence>
<comment type="caution">
    <text evidence="10">The sequence shown here is derived from an EMBL/GenBank/DDBJ whole genome shotgun (WGS) entry which is preliminary data.</text>
</comment>
<evidence type="ECO:0000313" key="10">
    <source>
        <dbReference type="EMBL" id="RDL11763.1"/>
    </source>
</evidence>
<evidence type="ECO:0000256" key="6">
    <source>
        <dbReference type="ARBA" id="ARBA00023065"/>
    </source>
</evidence>
<proteinExistence type="inferred from homology"/>